<name>A0AAI8VPS0_9PEZI</name>
<dbReference type="EMBL" id="CAUWAG010000012">
    <property type="protein sequence ID" value="CAJ2508513.1"/>
    <property type="molecule type" value="Genomic_DNA"/>
</dbReference>
<accession>A0AAI8VPS0</accession>
<organism evidence="2 3">
    <name type="scientific">Anthostomella pinea</name>
    <dbReference type="NCBI Taxonomy" id="933095"/>
    <lineage>
        <taxon>Eukaryota</taxon>
        <taxon>Fungi</taxon>
        <taxon>Dikarya</taxon>
        <taxon>Ascomycota</taxon>
        <taxon>Pezizomycotina</taxon>
        <taxon>Sordariomycetes</taxon>
        <taxon>Xylariomycetidae</taxon>
        <taxon>Xylariales</taxon>
        <taxon>Xylariaceae</taxon>
        <taxon>Anthostomella</taxon>
    </lineage>
</organism>
<dbReference type="AlphaFoldDB" id="A0AAI8VPS0"/>
<evidence type="ECO:0000256" key="1">
    <source>
        <dbReference type="SAM" id="MobiDB-lite"/>
    </source>
</evidence>
<proteinExistence type="predicted"/>
<protein>
    <submittedName>
        <fullName evidence="2">Uu.00g135390.m01.CDS01</fullName>
    </submittedName>
</protein>
<sequence length="119" mass="12556">MDWPTLATLIGSLAKTSWSTGHSFRPRSTLVAAESGDVVNHVEVTKWANTTGTTPSPDIGNGSPLAGKQCSGSLSHQTEESVPVETLPSQRSTPSLVLVVSDIVSTDHEDEADTGNKRK</sequence>
<evidence type="ECO:0000313" key="2">
    <source>
        <dbReference type="EMBL" id="CAJ2508513.1"/>
    </source>
</evidence>
<dbReference type="Proteomes" id="UP001295740">
    <property type="component" value="Unassembled WGS sequence"/>
</dbReference>
<reference evidence="2" key="1">
    <citation type="submission" date="2023-10" db="EMBL/GenBank/DDBJ databases">
        <authorList>
            <person name="Hackl T."/>
        </authorList>
    </citation>
    <scope>NUCLEOTIDE SEQUENCE</scope>
</reference>
<gene>
    <name evidence="2" type="ORF">KHLLAP_LOCUS8981</name>
</gene>
<feature type="region of interest" description="Disordered" evidence="1">
    <location>
        <begin position="47"/>
        <end position="119"/>
    </location>
</feature>
<evidence type="ECO:0000313" key="3">
    <source>
        <dbReference type="Proteomes" id="UP001295740"/>
    </source>
</evidence>
<feature type="compositionally biased region" description="Polar residues" evidence="1">
    <location>
        <begin position="47"/>
        <end position="56"/>
    </location>
</feature>
<keyword evidence="3" id="KW-1185">Reference proteome</keyword>
<comment type="caution">
    <text evidence="2">The sequence shown here is derived from an EMBL/GenBank/DDBJ whole genome shotgun (WGS) entry which is preliminary data.</text>
</comment>